<evidence type="ECO:0000256" key="5">
    <source>
        <dbReference type="ARBA" id="ARBA00023125"/>
    </source>
</evidence>
<evidence type="ECO:0000256" key="4">
    <source>
        <dbReference type="ARBA" id="ARBA00023015"/>
    </source>
</evidence>
<dbReference type="Gene3D" id="1.10.10.10">
    <property type="entry name" value="Winged helix-like DNA-binding domain superfamily/Winged helix DNA-binding domain"/>
    <property type="match status" value="1"/>
</dbReference>
<keyword evidence="4" id="KW-0805">Transcription regulation</keyword>
<dbReference type="STRING" id="1261.HMPREF3195_00663"/>
<evidence type="ECO:0000259" key="10">
    <source>
        <dbReference type="PROSITE" id="PS50110"/>
    </source>
</evidence>
<dbReference type="Pfam" id="PF00072">
    <property type="entry name" value="Response_reg"/>
    <property type="match status" value="1"/>
</dbReference>
<evidence type="ECO:0000256" key="7">
    <source>
        <dbReference type="ARBA" id="ARBA00024867"/>
    </source>
</evidence>
<dbReference type="GO" id="GO:0000156">
    <property type="term" value="F:phosphorelay response regulator activity"/>
    <property type="evidence" value="ECO:0007669"/>
    <property type="project" value="TreeGrafter"/>
</dbReference>
<dbReference type="GO" id="GO:0006355">
    <property type="term" value="P:regulation of DNA-templated transcription"/>
    <property type="evidence" value="ECO:0007669"/>
    <property type="project" value="InterPro"/>
</dbReference>
<dbReference type="AlphaFoldDB" id="A0A135YVT7"/>
<feature type="DNA-binding region" description="OmpR/PhoB-type" evidence="9">
    <location>
        <begin position="136"/>
        <end position="231"/>
    </location>
</feature>
<dbReference type="GO" id="GO:0000976">
    <property type="term" value="F:transcription cis-regulatory region binding"/>
    <property type="evidence" value="ECO:0007669"/>
    <property type="project" value="TreeGrafter"/>
</dbReference>
<feature type="domain" description="OmpR/PhoB-type" evidence="11">
    <location>
        <begin position="136"/>
        <end position="231"/>
    </location>
</feature>
<dbReference type="SMART" id="SM00448">
    <property type="entry name" value="REC"/>
    <property type="match status" value="1"/>
</dbReference>
<dbReference type="InterPro" id="IPR001867">
    <property type="entry name" value="OmpR/PhoB-type_DNA-bd"/>
</dbReference>
<evidence type="ECO:0000313" key="13">
    <source>
        <dbReference type="EMBL" id="SUB60864.1"/>
    </source>
</evidence>
<proteinExistence type="predicted"/>
<dbReference type="InterPro" id="IPR011006">
    <property type="entry name" value="CheY-like_superfamily"/>
</dbReference>
<dbReference type="Proteomes" id="UP000070326">
    <property type="component" value="Unassembled WGS sequence"/>
</dbReference>
<keyword evidence="3" id="KW-0902">Two-component regulatory system</keyword>
<dbReference type="InterPro" id="IPR039420">
    <property type="entry name" value="WalR-like"/>
</dbReference>
<dbReference type="FunFam" id="1.10.10.10:FF:000018">
    <property type="entry name" value="DNA-binding response regulator ResD"/>
    <property type="match status" value="1"/>
</dbReference>
<organism evidence="12 14">
    <name type="scientific">Peptostreptococcus anaerobius</name>
    <dbReference type="NCBI Taxonomy" id="1261"/>
    <lineage>
        <taxon>Bacteria</taxon>
        <taxon>Bacillati</taxon>
        <taxon>Bacillota</taxon>
        <taxon>Clostridia</taxon>
        <taxon>Peptostreptococcales</taxon>
        <taxon>Peptostreptococcaceae</taxon>
        <taxon>Peptostreptococcus</taxon>
    </lineage>
</organism>
<evidence type="ECO:0000256" key="6">
    <source>
        <dbReference type="ARBA" id="ARBA00023163"/>
    </source>
</evidence>
<evidence type="ECO:0000256" key="8">
    <source>
        <dbReference type="PROSITE-ProRule" id="PRU00169"/>
    </source>
</evidence>
<dbReference type="FunFam" id="3.40.50.2300:FF:000001">
    <property type="entry name" value="DNA-binding response regulator PhoB"/>
    <property type="match status" value="1"/>
</dbReference>
<dbReference type="Gene3D" id="3.40.50.2300">
    <property type="match status" value="1"/>
</dbReference>
<evidence type="ECO:0000313" key="12">
    <source>
        <dbReference type="EMBL" id="KXI13502.1"/>
    </source>
</evidence>
<dbReference type="InterPro" id="IPR016032">
    <property type="entry name" value="Sig_transdc_resp-reg_C-effctor"/>
</dbReference>
<dbReference type="eggNOG" id="COG0745">
    <property type="taxonomic scope" value="Bacteria"/>
</dbReference>
<gene>
    <name evidence="13" type="primary">yycF_1</name>
    <name evidence="12" type="ORF">HMPREF3195_00663</name>
    <name evidence="13" type="ORF">NCTC11460_00778</name>
</gene>
<protein>
    <recommendedName>
        <fullName evidence="1">Stage 0 sporulation protein A homolog</fullName>
    </recommendedName>
</protein>
<keyword evidence="5 9" id="KW-0238">DNA-binding</keyword>
<dbReference type="CDD" id="cd00383">
    <property type="entry name" value="trans_reg_C"/>
    <property type="match status" value="1"/>
</dbReference>
<sequence length="231" mass="26876">MDRILIIDDEEHILELLDFNLSLEGYEVITTMSSLDGLDIIKQDKPDLVLLDWMLPKMSGIELLNIIRSDEDYDDIAVIMLTAKNMEEDKLEGLTIGADDYVTKPFSIKELSARVKNILKRYNKQDSNNKTNKLGSNKLKAGDLILELDRHEVYLRDRLIDLTVKEYGILKLLLENKGRVISREHILEKIWGYDYFGETRTVDVHIRYLRKKLGEDENFIDTIRGLGYKIK</sequence>
<dbReference type="PANTHER" id="PTHR48111:SF73">
    <property type="entry name" value="ALKALINE PHOSPHATASE SYNTHESIS TRANSCRIPTIONAL REGULATORY PROTEIN PHOP"/>
    <property type="match status" value="1"/>
</dbReference>
<dbReference type="RefSeq" id="WP_002844813.1">
    <property type="nucleotide sequence ID" value="NZ_CP096607.1"/>
</dbReference>
<dbReference type="PROSITE" id="PS50110">
    <property type="entry name" value="RESPONSE_REGULATORY"/>
    <property type="match status" value="1"/>
</dbReference>
<accession>A0A135YVT7</accession>
<evidence type="ECO:0000256" key="1">
    <source>
        <dbReference type="ARBA" id="ARBA00018672"/>
    </source>
</evidence>
<dbReference type="SMART" id="SM00862">
    <property type="entry name" value="Trans_reg_C"/>
    <property type="match status" value="1"/>
</dbReference>
<keyword evidence="2 8" id="KW-0597">Phosphoprotein</keyword>
<reference evidence="13 15" key="2">
    <citation type="submission" date="2018-06" db="EMBL/GenBank/DDBJ databases">
        <authorList>
            <consortium name="Pathogen Informatics"/>
            <person name="Doyle S."/>
        </authorList>
    </citation>
    <scope>NUCLEOTIDE SEQUENCE [LARGE SCALE GENOMIC DNA]</scope>
    <source>
        <strain evidence="13 15">NCTC11460</strain>
    </source>
</reference>
<dbReference type="PANTHER" id="PTHR48111">
    <property type="entry name" value="REGULATOR OF RPOS"/>
    <property type="match status" value="1"/>
</dbReference>
<comment type="function">
    <text evidence="7">May play the central regulatory role in sporulation. It may be an element of the effector pathway responsible for the activation of sporulation genes in response to nutritional stress. Spo0A may act in concert with spo0H (a sigma factor) to control the expression of some genes that are critical to the sporulation process.</text>
</comment>
<dbReference type="SUPFAM" id="SSF52172">
    <property type="entry name" value="CheY-like"/>
    <property type="match status" value="1"/>
</dbReference>
<feature type="domain" description="Response regulatory" evidence="10">
    <location>
        <begin position="3"/>
        <end position="119"/>
    </location>
</feature>
<name>A0A135YVT7_9FIRM</name>
<dbReference type="GO" id="GO:0005829">
    <property type="term" value="C:cytosol"/>
    <property type="evidence" value="ECO:0007669"/>
    <property type="project" value="TreeGrafter"/>
</dbReference>
<reference evidence="12 14" key="1">
    <citation type="submission" date="2016-02" db="EMBL/GenBank/DDBJ databases">
        <authorList>
            <person name="Wen L."/>
            <person name="He K."/>
            <person name="Yang H."/>
        </authorList>
    </citation>
    <scope>NUCLEOTIDE SEQUENCE [LARGE SCALE GENOMIC DNA]</scope>
    <source>
        <strain evidence="12 14">MJR8628A</strain>
    </source>
</reference>
<dbReference type="PROSITE" id="PS51755">
    <property type="entry name" value="OMPR_PHOB"/>
    <property type="match status" value="1"/>
</dbReference>
<evidence type="ECO:0000256" key="3">
    <source>
        <dbReference type="ARBA" id="ARBA00023012"/>
    </source>
</evidence>
<dbReference type="InterPro" id="IPR036388">
    <property type="entry name" value="WH-like_DNA-bd_sf"/>
</dbReference>
<dbReference type="EMBL" id="LSQZ01000021">
    <property type="protein sequence ID" value="KXI13502.1"/>
    <property type="molecule type" value="Genomic_DNA"/>
</dbReference>
<evidence type="ECO:0000313" key="14">
    <source>
        <dbReference type="Proteomes" id="UP000070326"/>
    </source>
</evidence>
<dbReference type="EMBL" id="UGTB01000004">
    <property type="protein sequence ID" value="SUB60864.1"/>
    <property type="molecule type" value="Genomic_DNA"/>
</dbReference>
<feature type="modified residue" description="4-aspartylphosphate" evidence="8">
    <location>
        <position position="52"/>
    </location>
</feature>
<evidence type="ECO:0000256" key="9">
    <source>
        <dbReference type="PROSITE-ProRule" id="PRU01091"/>
    </source>
</evidence>
<dbReference type="Pfam" id="PF00486">
    <property type="entry name" value="Trans_reg_C"/>
    <property type="match status" value="1"/>
</dbReference>
<evidence type="ECO:0000259" key="11">
    <source>
        <dbReference type="PROSITE" id="PS51755"/>
    </source>
</evidence>
<evidence type="ECO:0000313" key="15">
    <source>
        <dbReference type="Proteomes" id="UP000255101"/>
    </source>
</evidence>
<dbReference type="SUPFAM" id="SSF46894">
    <property type="entry name" value="C-terminal effector domain of the bipartite response regulators"/>
    <property type="match status" value="1"/>
</dbReference>
<evidence type="ECO:0000256" key="2">
    <source>
        <dbReference type="ARBA" id="ARBA00022553"/>
    </source>
</evidence>
<keyword evidence="6" id="KW-0804">Transcription</keyword>
<dbReference type="GO" id="GO:0032993">
    <property type="term" value="C:protein-DNA complex"/>
    <property type="evidence" value="ECO:0007669"/>
    <property type="project" value="TreeGrafter"/>
</dbReference>
<dbReference type="PATRIC" id="fig|1261.5.peg.668"/>
<dbReference type="InterPro" id="IPR001789">
    <property type="entry name" value="Sig_transdc_resp-reg_receiver"/>
</dbReference>
<dbReference type="Proteomes" id="UP000255101">
    <property type="component" value="Unassembled WGS sequence"/>
</dbReference>